<dbReference type="PANTHER" id="PTHR43884:SF20">
    <property type="entry name" value="ACYL-COA DEHYDROGENASE FADE28"/>
    <property type="match status" value="1"/>
</dbReference>
<evidence type="ECO:0000256" key="3">
    <source>
        <dbReference type="ARBA" id="ARBA00022630"/>
    </source>
</evidence>
<evidence type="ECO:0000259" key="6">
    <source>
        <dbReference type="Pfam" id="PF00441"/>
    </source>
</evidence>
<evidence type="ECO:0000259" key="7">
    <source>
        <dbReference type="Pfam" id="PF02771"/>
    </source>
</evidence>
<protein>
    <submittedName>
        <fullName evidence="8">Acyl-CoA dehydrogenase</fullName>
    </submittedName>
</protein>
<keyword evidence="3" id="KW-0285">Flavoprotein</keyword>
<reference evidence="9" key="1">
    <citation type="journal article" date="2019" name="Int. J. Syst. Evol. Microbiol.">
        <title>The Global Catalogue of Microorganisms (GCM) 10K type strain sequencing project: providing services to taxonomists for standard genome sequencing and annotation.</title>
        <authorList>
            <consortium name="The Broad Institute Genomics Platform"/>
            <consortium name="The Broad Institute Genome Sequencing Center for Infectious Disease"/>
            <person name="Wu L."/>
            <person name="Ma J."/>
        </authorList>
    </citation>
    <scope>NUCLEOTIDE SEQUENCE [LARGE SCALE GENOMIC DNA]</scope>
    <source>
        <strain evidence="9">JCM 17906</strain>
    </source>
</reference>
<dbReference type="SUPFAM" id="SSF47203">
    <property type="entry name" value="Acyl-CoA dehydrogenase C-terminal domain-like"/>
    <property type="match status" value="1"/>
</dbReference>
<feature type="domain" description="Acyl-CoA dehydrogenase/oxidase C-terminal" evidence="6">
    <location>
        <begin position="196"/>
        <end position="317"/>
    </location>
</feature>
<comment type="similarity">
    <text evidence="2">Belongs to the acyl-CoA dehydrogenase family.</text>
</comment>
<accession>A0ABP8RQH8</accession>
<evidence type="ECO:0000256" key="5">
    <source>
        <dbReference type="ARBA" id="ARBA00023002"/>
    </source>
</evidence>
<dbReference type="Pfam" id="PF00441">
    <property type="entry name" value="Acyl-CoA_dh_1"/>
    <property type="match status" value="1"/>
</dbReference>
<dbReference type="InterPro" id="IPR009100">
    <property type="entry name" value="AcylCoA_DH/oxidase_NM_dom_sf"/>
</dbReference>
<keyword evidence="4" id="KW-0274">FAD</keyword>
<evidence type="ECO:0000313" key="8">
    <source>
        <dbReference type="EMBL" id="GAA4545161.1"/>
    </source>
</evidence>
<keyword evidence="9" id="KW-1185">Reference proteome</keyword>
<evidence type="ECO:0000256" key="2">
    <source>
        <dbReference type="ARBA" id="ARBA00009347"/>
    </source>
</evidence>
<keyword evidence="5" id="KW-0560">Oxidoreductase</keyword>
<dbReference type="InterPro" id="IPR037069">
    <property type="entry name" value="AcylCoA_DH/ox_N_sf"/>
</dbReference>
<evidence type="ECO:0000313" key="9">
    <source>
        <dbReference type="Proteomes" id="UP001501598"/>
    </source>
</evidence>
<dbReference type="Pfam" id="PF02771">
    <property type="entry name" value="Acyl-CoA_dh_N"/>
    <property type="match status" value="1"/>
</dbReference>
<dbReference type="InterPro" id="IPR009075">
    <property type="entry name" value="AcylCo_DH/oxidase_C"/>
</dbReference>
<comment type="cofactor">
    <cofactor evidence="1">
        <name>FAD</name>
        <dbReference type="ChEBI" id="CHEBI:57692"/>
    </cofactor>
</comment>
<dbReference type="InterPro" id="IPR013786">
    <property type="entry name" value="AcylCoA_DH/ox_N"/>
</dbReference>
<dbReference type="RefSeq" id="WP_345416214.1">
    <property type="nucleotide sequence ID" value="NZ_BAABGT010000030.1"/>
</dbReference>
<evidence type="ECO:0000256" key="1">
    <source>
        <dbReference type="ARBA" id="ARBA00001974"/>
    </source>
</evidence>
<evidence type="ECO:0000256" key="4">
    <source>
        <dbReference type="ARBA" id="ARBA00022827"/>
    </source>
</evidence>
<proteinExistence type="inferred from homology"/>
<dbReference type="PANTHER" id="PTHR43884">
    <property type="entry name" value="ACYL-COA DEHYDROGENASE"/>
    <property type="match status" value="1"/>
</dbReference>
<dbReference type="SUPFAM" id="SSF56645">
    <property type="entry name" value="Acyl-CoA dehydrogenase NM domain-like"/>
    <property type="match status" value="1"/>
</dbReference>
<organism evidence="8 9">
    <name type="scientific">Pseudonocardia xishanensis</name>
    <dbReference type="NCBI Taxonomy" id="630995"/>
    <lineage>
        <taxon>Bacteria</taxon>
        <taxon>Bacillati</taxon>
        <taxon>Actinomycetota</taxon>
        <taxon>Actinomycetes</taxon>
        <taxon>Pseudonocardiales</taxon>
        <taxon>Pseudonocardiaceae</taxon>
        <taxon>Pseudonocardia</taxon>
    </lineage>
</organism>
<feature type="domain" description="Acyl-CoA dehydrogenase/oxidase N-terminal" evidence="7">
    <location>
        <begin position="7"/>
        <end position="105"/>
    </location>
</feature>
<dbReference type="Gene3D" id="1.10.540.10">
    <property type="entry name" value="Acyl-CoA dehydrogenase/oxidase, N-terminal domain"/>
    <property type="match status" value="1"/>
</dbReference>
<dbReference type="EMBL" id="BAABGT010000030">
    <property type="protein sequence ID" value="GAA4545161.1"/>
    <property type="molecule type" value="Genomic_DNA"/>
</dbReference>
<comment type="caution">
    <text evidence="8">The sequence shown here is derived from an EMBL/GenBank/DDBJ whole genome shotgun (WGS) entry which is preliminary data.</text>
</comment>
<sequence>MDFRLSELQRELASATRDLLDARCPASVVRASREKPDGVADLWSALAELGLPGALVPEDAGGLGLSTTDLLPALQETGRAAVPAPIVETALVAVPLLAAAGNAELVAAVAAGDAVVTVAPAGEPVPWAAAATHVVLLGEHVSLLTRAELRGEPVPAVDGSRPLTVLGGEAGHGETHGEALGTEPALGRSARARAAVGLAAQLVGLAERQLSITVEYVADRRQFGVPVGSFQAVKHHLADALLAVRFARPAVLAAGLALDADPVAADAATARAVALAKATASDAADLVSTTAVQCHGAMGYTDEYDLQLYAKRGWALAAAWGTATEHRAAYGDALGLPRSH</sequence>
<name>A0ABP8RQH8_9PSEU</name>
<dbReference type="Proteomes" id="UP001501598">
    <property type="component" value="Unassembled WGS sequence"/>
</dbReference>
<gene>
    <name evidence="8" type="ORF">GCM10023175_24430</name>
</gene>
<dbReference type="InterPro" id="IPR036250">
    <property type="entry name" value="AcylCo_DH-like_C"/>
</dbReference>
<dbReference type="Gene3D" id="1.20.140.10">
    <property type="entry name" value="Butyryl-CoA Dehydrogenase, subunit A, domain 3"/>
    <property type="match status" value="1"/>
</dbReference>